<gene>
    <name evidence="1" type="ORF">Gotri_012512</name>
</gene>
<dbReference type="EMBL" id="JABEZW010000004">
    <property type="protein sequence ID" value="MBA0762975.1"/>
    <property type="molecule type" value="Genomic_DNA"/>
</dbReference>
<protein>
    <submittedName>
        <fullName evidence="1">Uncharacterized protein</fullName>
    </submittedName>
</protein>
<name>A0A7J9DRI7_9ROSI</name>
<proteinExistence type="predicted"/>
<dbReference type="Proteomes" id="UP000593568">
    <property type="component" value="Unassembled WGS sequence"/>
</dbReference>
<accession>A0A7J9DRI7</accession>
<organism evidence="1 2">
    <name type="scientific">Gossypium trilobum</name>
    <dbReference type="NCBI Taxonomy" id="34281"/>
    <lineage>
        <taxon>Eukaryota</taxon>
        <taxon>Viridiplantae</taxon>
        <taxon>Streptophyta</taxon>
        <taxon>Embryophyta</taxon>
        <taxon>Tracheophyta</taxon>
        <taxon>Spermatophyta</taxon>
        <taxon>Magnoliopsida</taxon>
        <taxon>eudicotyledons</taxon>
        <taxon>Gunneridae</taxon>
        <taxon>Pentapetalae</taxon>
        <taxon>rosids</taxon>
        <taxon>malvids</taxon>
        <taxon>Malvales</taxon>
        <taxon>Malvaceae</taxon>
        <taxon>Malvoideae</taxon>
        <taxon>Gossypium</taxon>
    </lineage>
</organism>
<dbReference type="AlphaFoldDB" id="A0A7J9DRI7"/>
<evidence type="ECO:0000313" key="1">
    <source>
        <dbReference type="EMBL" id="MBA0762975.1"/>
    </source>
</evidence>
<sequence>MSVVSLNFKNISRQTTTRDVLMFYAKERYHVKE</sequence>
<evidence type="ECO:0000313" key="2">
    <source>
        <dbReference type="Proteomes" id="UP000593568"/>
    </source>
</evidence>
<comment type="caution">
    <text evidence="1">The sequence shown here is derived from an EMBL/GenBank/DDBJ whole genome shotgun (WGS) entry which is preliminary data.</text>
</comment>
<keyword evidence="2" id="KW-1185">Reference proteome</keyword>
<reference evidence="1 2" key="1">
    <citation type="journal article" date="2019" name="Genome Biol. Evol.">
        <title>Insights into the evolution of the New World diploid cottons (Gossypium, subgenus Houzingenia) based on genome sequencing.</title>
        <authorList>
            <person name="Grover C.E."/>
            <person name="Arick M.A. 2nd"/>
            <person name="Thrash A."/>
            <person name="Conover J.L."/>
            <person name="Sanders W.S."/>
            <person name="Peterson D.G."/>
            <person name="Frelichowski J.E."/>
            <person name="Scheffler J.A."/>
            <person name="Scheffler B.E."/>
            <person name="Wendel J.F."/>
        </authorList>
    </citation>
    <scope>NUCLEOTIDE SEQUENCE [LARGE SCALE GENOMIC DNA]</scope>
    <source>
        <strain evidence="1">8</strain>
        <tissue evidence="1">Leaf</tissue>
    </source>
</reference>